<dbReference type="PANTHER" id="PTHR43051:SF1">
    <property type="entry name" value="POLYNUCLEOTIDE ADENYLYLTRANSFERASE FAMILY PROTEIN"/>
    <property type="match status" value="1"/>
</dbReference>
<evidence type="ECO:0000259" key="4">
    <source>
        <dbReference type="Pfam" id="PF01743"/>
    </source>
</evidence>
<dbReference type="EC" id="2.7.7.19" evidence="6"/>
<dbReference type="InterPro" id="IPR032828">
    <property type="entry name" value="PolyA_RNA-bd"/>
</dbReference>
<feature type="domain" description="Poly A polymerase head" evidence="4">
    <location>
        <begin position="50"/>
        <end position="174"/>
    </location>
</feature>
<dbReference type="GO" id="GO:0006396">
    <property type="term" value="P:RNA processing"/>
    <property type="evidence" value="ECO:0007669"/>
    <property type="project" value="InterPro"/>
</dbReference>
<dbReference type="GO" id="GO:1990817">
    <property type="term" value="F:poly(A) RNA polymerase activity"/>
    <property type="evidence" value="ECO:0007669"/>
    <property type="project" value="UniProtKB-EC"/>
</dbReference>
<dbReference type="Gene3D" id="1.10.3090.10">
    <property type="entry name" value="cca-adding enzyme, domain 2"/>
    <property type="match status" value="1"/>
</dbReference>
<protein>
    <submittedName>
        <fullName evidence="6">Poly(A) polymerase</fullName>
        <ecNumber evidence="6">2.7.7.19</ecNumber>
    </submittedName>
</protein>
<dbReference type="GO" id="GO:0000166">
    <property type="term" value="F:nucleotide binding"/>
    <property type="evidence" value="ECO:0007669"/>
    <property type="project" value="UniProtKB-KW"/>
</dbReference>
<evidence type="ECO:0000313" key="6">
    <source>
        <dbReference type="EMBL" id="VAW40578.1"/>
    </source>
</evidence>
<proteinExistence type="predicted"/>
<organism evidence="6">
    <name type="scientific">hydrothermal vent metagenome</name>
    <dbReference type="NCBI Taxonomy" id="652676"/>
    <lineage>
        <taxon>unclassified sequences</taxon>
        <taxon>metagenomes</taxon>
        <taxon>ecological metagenomes</taxon>
    </lineage>
</organism>
<dbReference type="SUPFAM" id="SSF81301">
    <property type="entry name" value="Nucleotidyltransferase"/>
    <property type="match status" value="1"/>
</dbReference>
<dbReference type="AlphaFoldDB" id="A0A3B0VA70"/>
<dbReference type="CDD" id="cd05398">
    <property type="entry name" value="NT_ClassII-CCAase"/>
    <property type="match status" value="1"/>
</dbReference>
<dbReference type="InterPro" id="IPR002646">
    <property type="entry name" value="PolA_pol_head_dom"/>
</dbReference>
<evidence type="ECO:0000259" key="5">
    <source>
        <dbReference type="Pfam" id="PF12627"/>
    </source>
</evidence>
<evidence type="ECO:0000256" key="3">
    <source>
        <dbReference type="SAM" id="MobiDB-lite"/>
    </source>
</evidence>
<dbReference type="InterPro" id="IPR052191">
    <property type="entry name" value="tRNA_ntf/polyA_polymerase_I"/>
</dbReference>
<accession>A0A3B0VA70</accession>
<feature type="domain" description="tRNA nucleotidyltransferase/poly(A) polymerase RNA and SrmB- binding" evidence="5">
    <location>
        <begin position="201"/>
        <end position="262"/>
    </location>
</feature>
<feature type="compositionally biased region" description="Basic residues" evidence="3">
    <location>
        <begin position="432"/>
        <end position="441"/>
    </location>
</feature>
<evidence type="ECO:0000256" key="2">
    <source>
        <dbReference type="ARBA" id="ARBA00022741"/>
    </source>
</evidence>
<dbReference type="SUPFAM" id="SSF81891">
    <property type="entry name" value="Poly A polymerase C-terminal region-like"/>
    <property type="match status" value="1"/>
</dbReference>
<evidence type="ECO:0000256" key="1">
    <source>
        <dbReference type="ARBA" id="ARBA00022679"/>
    </source>
</evidence>
<reference evidence="6" key="1">
    <citation type="submission" date="2018-06" db="EMBL/GenBank/DDBJ databases">
        <authorList>
            <person name="Zhirakovskaya E."/>
        </authorList>
    </citation>
    <scope>NUCLEOTIDE SEQUENCE</scope>
</reference>
<dbReference type="GO" id="GO:0003723">
    <property type="term" value="F:RNA binding"/>
    <property type="evidence" value="ECO:0007669"/>
    <property type="project" value="InterPro"/>
</dbReference>
<dbReference type="Pfam" id="PF12627">
    <property type="entry name" value="PolyA_pol_RNAbd"/>
    <property type="match status" value="1"/>
</dbReference>
<keyword evidence="6" id="KW-0548">Nucleotidyltransferase</keyword>
<dbReference type="InterPro" id="IPR043519">
    <property type="entry name" value="NT_sf"/>
</dbReference>
<name>A0A3B0VA70_9ZZZZ</name>
<gene>
    <name evidence="6" type="ORF">MNBD_DELTA04-1337</name>
</gene>
<keyword evidence="2" id="KW-0547">Nucleotide-binding</keyword>
<dbReference type="Pfam" id="PF01743">
    <property type="entry name" value="PolyA_pol"/>
    <property type="match status" value="1"/>
</dbReference>
<keyword evidence="1 6" id="KW-0808">Transferase</keyword>
<sequence>MSQNGQCPDIPPSPVPVIIPATDHPIKVHDIDGEALKVLYRLRDAGFAGYLVGGGVRDLYLGQRPKDFDISTNARPGQLRKLFRNSRTIGRRFRLVQVFFRGGKIIEVSTLRSRSEYDINDIDKVLPSNNTFGTLPEDAFRRDLTINSLFYEIENNTIIDYVGGVKDLDQGIIRIVGEPDRRVTRDPVRIMRVVRHAARNDFRIEEQSWQAIVRHRHKLDLCPPSRIRDELLRDLRSGKSEPWTRTVLKSRIFTTILPFYAEILDGARGRQRQQELLALTRVLDRLHGQSSDDYRIEIPDYMLFTTLLVPWAKERFDLMQQRLHGPAHHILSREIRAELDSLFSERFNIKRLDKEAMTTLLVNLPIFESQPQKKTWPKWMRGKSYFADCSRFYGLFVEAEGGPAVDAGLFAAQPRPGRHEAADFSGRDSGHGRRAKGRRGGRPAFSNRGKGVFGFRNG</sequence>
<dbReference type="Gene3D" id="3.30.460.10">
    <property type="entry name" value="Beta Polymerase, domain 2"/>
    <property type="match status" value="1"/>
</dbReference>
<dbReference type="EMBL" id="UOEY01000105">
    <property type="protein sequence ID" value="VAW40578.1"/>
    <property type="molecule type" value="Genomic_DNA"/>
</dbReference>
<dbReference type="PANTHER" id="PTHR43051">
    <property type="entry name" value="POLYNUCLEOTIDE ADENYLYLTRANSFERASE FAMILY PROTEIN"/>
    <property type="match status" value="1"/>
</dbReference>
<feature type="compositionally biased region" description="Basic and acidic residues" evidence="3">
    <location>
        <begin position="417"/>
        <end position="431"/>
    </location>
</feature>
<feature type="region of interest" description="Disordered" evidence="3">
    <location>
        <begin position="416"/>
        <end position="458"/>
    </location>
</feature>